<organism evidence="2 3">
    <name type="scientific">Penicillium subrubescens</name>
    <dbReference type="NCBI Taxonomy" id="1316194"/>
    <lineage>
        <taxon>Eukaryota</taxon>
        <taxon>Fungi</taxon>
        <taxon>Dikarya</taxon>
        <taxon>Ascomycota</taxon>
        <taxon>Pezizomycotina</taxon>
        <taxon>Eurotiomycetes</taxon>
        <taxon>Eurotiomycetidae</taxon>
        <taxon>Eurotiales</taxon>
        <taxon>Aspergillaceae</taxon>
        <taxon>Penicillium</taxon>
    </lineage>
</organism>
<sequence length="54" mass="5770">MALTKGHFWDVLTYEDEASEDTKSNPPASSSSMCNDPPPPYAASGDTVANIPQK</sequence>
<comment type="caution">
    <text evidence="2">The sequence shown here is derived from an EMBL/GenBank/DDBJ whole genome shotgun (WGS) entry which is preliminary data.</text>
</comment>
<name>A0A1Q5TFW7_9EURO</name>
<dbReference type="Proteomes" id="UP000186955">
    <property type="component" value="Unassembled WGS sequence"/>
</dbReference>
<evidence type="ECO:0000313" key="2">
    <source>
        <dbReference type="EMBL" id="OKO99110.1"/>
    </source>
</evidence>
<accession>A0A1Q5TFW7</accession>
<keyword evidence="3" id="KW-1185">Reference proteome</keyword>
<gene>
    <name evidence="2" type="ORF">PENSUB_8496</name>
</gene>
<feature type="region of interest" description="Disordered" evidence="1">
    <location>
        <begin position="1"/>
        <end position="54"/>
    </location>
</feature>
<dbReference type="EMBL" id="MNBE01000664">
    <property type="protein sequence ID" value="OKO99110.1"/>
    <property type="molecule type" value="Genomic_DNA"/>
</dbReference>
<evidence type="ECO:0000313" key="3">
    <source>
        <dbReference type="Proteomes" id="UP000186955"/>
    </source>
</evidence>
<evidence type="ECO:0000256" key="1">
    <source>
        <dbReference type="SAM" id="MobiDB-lite"/>
    </source>
</evidence>
<reference evidence="2 3" key="1">
    <citation type="submission" date="2016-10" db="EMBL/GenBank/DDBJ databases">
        <title>Genome sequence of the ascomycete fungus Penicillium subrubescens.</title>
        <authorList>
            <person name="De Vries R.P."/>
            <person name="Peng M."/>
            <person name="Dilokpimol A."/>
            <person name="Hilden K."/>
            <person name="Makela M.R."/>
            <person name="Grigoriev I."/>
            <person name="Riley R."/>
            <person name="Granchi Z."/>
        </authorList>
    </citation>
    <scope>NUCLEOTIDE SEQUENCE [LARGE SCALE GENOMIC DNA]</scope>
    <source>
        <strain evidence="2 3">CBS 132785</strain>
    </source>
</reference>
<feature type="compositionally biased region" description="Polar residues" evidence="1">
    <location>
        <begin position="24"/>
        <end position="34"/>
    </location>
</feature>
<proteinExistence type="predicted"/>
<protein>
    <submittedName>
        <fullName evidence="2">Uncharacterized protein</fullName>
    </submittedName>
</protein>
<dbReference type="AlphaFoldDB" id="A0A1Q5TFW7"/>